<dbReference type="PANTHER" id="PTHR43969">
    <property type="entry name" value="GLUTATHIONE S TRANSFERASE D10, ISOFORM A-RELATED"/>
    <property type="match status" value="1"/>
</dbReference>
<dbReference type="OrthoDB" id="2309723at2759"/>
<protein>
    <submittedName>
        <fullName evidence="5">Uncharacterized protein</fullName>
    </submittedName>
</protein>
<name>A0A7R8UY48_HERIL</name>
<dbReference type="Gene3D" id="3.40.30.10">
    <property type="entry name" value="Glutaredoxin"/>
    <property type="match status" value="1"/>
</dbReference>
<dbReference type="FunFam" id="1.20.1050.10:FF:000007">
    <property type="entry name" value="Glutathione S-transferase 1-1"/>
    <property type="match status" value="1"/>
</dbReference>
<dbReference type="SFLD" id="SFLDS00019">
    <property type="entry name" value="Glutathione_Transferase_(cytos"/>
    <property type="match status" value="1"/>
</dbReference>
<dbReference type="Gene3D" id="1.20.1050.10">
    <property type="match status" value="1"/>
</dbReference>
<gene>
    <name evidence="5" type="ORF">HERILL_LOCUS11716</name>
</gene>
<dbReference type="InParanoid" id="A0A7R8UY48"/>
<evidence type="ECO:0000259" key="3">
    <source>
        <dbReference type="PROSITE" id="PS50404"/>
    </source>
</evidence>
<dbReference type="SUPFAM" id="SSF47616">
    <property type="entry name" value="GST C-terminal domain-like"/>
    <property type="match status" value="1"/>
</dbReference>
<dbReference type="InterPro" id="IPR036249">
    <property type="entry name" value="Thioredoxin-like_sf"/>
</dbReference>
<keyword evidence="6" id="KW-1185">Reference proteome</keyword>
<dbReference type="GO" id="GO:0006749">
    <property type="term" value="P:glutathione metabolic process"/>
    <property type="evidence" value="ECO:0007669"/>
    <property type="project" value="TreeGrafter"/>
</dbReference>
<dbReference type="InterPro" id="IPR010987">
    <property type="entry name" value="Glutathione-S-Trfase_C-like"/>
</dbReference>
<evidence type="ECO:0000313" key="6">
    <source>
        <dbReference type="Proteomes" id="UP000594454"/>
    </source>
</evidence>
<dbReference type="InterPro" id="IPR040079">
    <property type="entry name" value="Glutathione_S-Trfase"/>
</dbReference>
<accession>A0A7R8UY48</accession>
<organism evidence="5 6">
    <name type="scientific">Hermetia illucens</name>
    <name type="common">Black soldier fly</name>
    <dbReference type="NCBI Taxonomy" id="343691"/>
    <lineage>
        <taxon>Eukaryota</taxon>
        <taxon>Metazoa</taxon>
        <taxon>Ecdysozoa</taxon>
        <taxon>Arthropoda</taxon>
        <taxon>Hexapoda</taxon>
        <taxon>Insecta</taxon>
        <taxon>Pterygota</taxon>
        <taxon>Neoptera</taxon>
        <taxon>Endopterygota</taxon>
        <taxon>Diptera</taxon>
        <taxon>Brachycera</taxon>
        <taxon>Stratiomyomorpha</taxon>
        <taxon>Stratiomyidae</taxon>
        <taxon>Hermetiinae</taxon>
        <taxon>Hermetia</taxon>
    </lineage>
</organism>
<dbReference type="InterPro" id="IPR004046">
    <property type="entry name" value="GST_C"/>
</dbReference>
<dbReference type="FunFam" id="3.40.30.10:FF:000034">
    <property type="entry name" value="glutathione S-transferase 1"/>
    <property type="match status" value="1"/>
</dbReference>
<dbReference type="AlphaFoldDB" id="A0A7R8UY48"/>
<comment type="subunit">
    <text evidence="1">Homodimer.</text>
</comment>
<dbReference type="PROSITE" id="PS50404">
    <property type="entry name" value="GST_NTER"/>
    <property type="match status" value="1"/>
</dbReference>
<dbReference type="Proteomes" id="UP000594454">
    <property type="component" value="Chromosome 4"/>
</dbReference>
<dbReference type="Pfam" id="PF02798">
    <property type="entry name" value="GST_N"/>
    <property type="match status" value="1"/>
</dbReference>
<evidence type="ECO:0000313" key="5">
    <source>
        <dbReference type="EMBL" id="CAD7089142.1"/>
    </source>
</evidence>
<dbReference type="InterPro" id="IPR036282">
    <property type="entry name" value="Glutathione-S-Trfase_C_sf"/>
</dbReference>
<feature type="domain" description="GST N-terminal" evidence="3">
    <location>
        <begin position="2"/>
        <end position="83"/>
    </location>
</feature>
<dbReference type="InterPro" id="IPR004045">
    <property type="entry name" value="Glutathione_S-Trfase_N"/>
</dbReference>
<dbReference type="OMA" id="NARYIEM"/>
<evidence type="ECO:0000256" key="2">
    <source>
        <dbReference type="RuleBase" id="RU003494"/>
    </source>
</evidence>
<dbReference type="CDD" id="cd03177">
    <property type="entry name" value="GST_C_Delta_Epsilon"/>
    <property type="match status" value="1"/>
</dbReference>
<feature type="domain" description="GST C-terminal" evidence="4">
    <location>
        <begin position="90"/>
        <end position="223"/>
    </location>
</feature>
<proteinExistence type="inferred from homology"/>
<dbReference type="PROSITE" id="PS50405">
    <property type="entry name" value="GST_CTER"/>
    <property type="match status" value="1"/>
</dbReference>
<sequence>MSKPIIYGHEMSSVVRSVLMVAKAINLDYEYKEVDFDAGDNVTEHFLKMNPLHTVPTMDDDGLYLGESHAIGPYLIQQYGKSDDLYPRDDLRNRARIDQMLHFDNGILYWNCIRGIVMPIYNRGAATIAPAVLEEVDKAYGFMEKFLEADVYLVGDSLTVADLACGASISSLFELVPADPEKYPNLHAWFKRIQGLPYYEEANGRGNARYIEMLESKRRKEGE</sequence>
<dbReference type="EMBL" id="LR899012">
    <property type="protein sequence ID" value="CAD7089142.1"/>
    <property type="molecule type" value="Genomic_DNA"/>
</dbReference>
<dbReference type="GO" id="GO:0004364">
    <property type="term" value="F:glutathione transferase activity"/>
    <property type="evidence" value="ECO:0007669"/>
    <property type="project" value="TreeGrafter"/>
</dbReference>
<dbReference type="SUPFAM" id="SSF52833">
    <property type="entry name" value="Thioredoxin-like"/>
    <property type="match status" value="1"/>
</dbReference>
<comment type="similarity">
    <text evidence="2">Belongs to the GST superfamily.</text>
</comment>
<dbReference type="SFLD" id="SFLDG00358">
    <property type="entry name" value="Main_(cytGST)"/>
    <property type="match status" value="1"/>
</dbReference>
<evidence type="ECO:0000259" key="4">
    <source>
        <dbReference type="PROSITE" id="PS50405"/>
    </source>
</evidence>
<dbReference type="SMR" id="A0A7R8UY48"/>
<dbReference type="PANTHER" id="PTHR43969:SF4">
    <property type="entry name" value="FI01423P-RELATED"/>
    <property type="match status" value="1"/>
</dbReference>
<reference evidence="5 6" key="1">
    <citation type="submission" date="2020-11" db="EMBL/GenBank/DDBJ databases">
        <authorList>
            <person name="Wallbank WR R."/>
            <person name="Pardo Diaz C."/>
            <person name="Kozak K."/>
            <person name="Martin S."/>
            <person name="Jiggins C."/>
            <person name="Moest M."/>
            <person name="Warren A I."/>
            <person name="Generalovic N T."/>
            <person name="Byers J.R.P. K."/>
            <person name="Montejo-Kovacevich G."/>
            <person name="Yen C E."/>
        </authorList>
    </citation>
    <scope>NUCLEOTIDE SEQUENCE [LARGE SCALE GENOMIC DNA]</scope>
</reference>
<evidence type="ECO:0000256" key="1">
    <source>
        <dbReference type="ARBA" id="ARBA00011738"/>
    </source>
</evidence>
<dbReference type="SFLD" id="SFLDG01153">
    <property type="entry name" value="Main.4:_Theta-like"/>
    <property type="match status" value="1"/>
</dbReference>
<dbReference type="Pfam" id="PF00043">
    <property type="entry name" value="GST_C"/>
    <property type="match status" value="1"/>
</dbReference>